<reference evidence="1" key="2">
    <citation type="journal article" date="2015" name="Data Brief">
        <title>Shoot transcriptome of the giant reed, Arundo donax.</title>
        <authorList>
            <person name="Barrero R.A."/>
            <person name="Guerrero F.D."/>
            <person name="Moolhuijzen P."/>
            <person name="Goolsby J.A."/>
            <person name="Tidwell J."/>
            <person name="Bellgard S.E."/>
            <person name="Bellgard M.I."/>
        </authorList>
    </citation>
    <scope>NUCLEOTIDE SEQUENCE</scope>
    <source>
        <tissue evidence="1">Shoot tissue taken approximately 20 cm above the soil surface</tissue>
    </source>
</reference>
<accession>A0A0A9F8K7</accession>
<proteinExistence type="predicted"/>
<dbReference type="EMBL" id="GBRH01190352">
    <property type="protein sequence ID" value="JAE07544.1"/>
    <property type="molecule type" value="Transcribed_RNA"/>
</dbReference>
<name>A0A0A9F8K7_ARUDO</name>
<evidence type="ECO:0000313" key="1">
    <source>
        <dbReference type="EMBL" id="JAE07544.1"/>
    </source>
</evidence>
<reference evidence="1" key="1">
    <citation type="submission" date="2014-09" db="EMBL/GenBank/DDBJ databases">
        <authorList>
            <person name="Magalhaes I.L.F."/>
            <person name="Oliveira U."/>
            <person name="Santos F.R."/>
            <person name="Vidigal T.H.D.A."/>
            <person name="Brescovit A.D."/>
            <person name="Santos A.J."/>
        </authorList>
    </citation>
    <scope>NUCLEOTIDE SEQUENCE</scope>
    <source>
        <tissue evidence="1">Shoot tissue taken approximately 20 cm above the soil surface</tissue>
    </source>
</reference>
<dbReference type="AlphaFoldDB" id="A0A0A9F8K7"/>
<protein>
    <submittedName>
        <fullName evidence="1">Uncharacterized protein</fullName>
    </submittedName>
</protein>
<organism evidence="1">
    <name type="scientific">Arundo donax</name>
    <name type="common">Giant reed</name>
    <name type="synonym">Donax arundinaceus</name>
    <dbReference type="NCBI Taxonomy" id="35708"/>
    <lineage>
        <taxon>Eukaryota</taxon>
        <taxon>Viridiplantae</taxon>
        <taxon>Streptophyta</taxon>
        <taxon>Embryophyta</taxon>
        <taxon>Tracheophyta</taxon>
        <taxon>Spermatophyta</taxon>
        <taxon>Magnoliopsida</taxon>
        <taxon>Liliopsida</taxon>
        <taxon>Poales</taxon>
        <taxon>Poaceae</taxon>
        <taxon>PACMAD clade</taxon>
        <taxon>Arundinoideae</taxon>
        <taxon>Arundineae</taxon>
        <taxon>Arundo</taxon>
    </lineage>
</organism>
<sequence>MENQRSKSVVFAPEFACGIGLSL</sequence>